<dbReference type="EMBL" id="JACIDY010000011">
    <property type="protein sequence ID" value="MBB3941585.1"/>
    <property type="molecule type" value="Genomic_DNA"/>
</dbReference>
<dbReference type="Proteomes" id="UP000561459">
    <property type="component" value="Unassembled WGS sequence"/>
</dbReference>
<feature type="compositionally biased region" description="Polar residues" evidence="1">
    <location>
        <begin position="45"/>
        <end position="57"/>
    </location>
</feature>
<evidence type="ECO:0000313" key="3">
    <source>
        <dbReference type="Proteomes" id="UP000561459"/>
    </source>
</evidence>
<organism evidence="2 3">
    <name type="scientific">Novosphingobium fluoreni</name>
    <dbReference type="NCBI Taxonomy" id="1391222"/>
    <lineage>
        <taxon>Bacteria</taxon>
        <taxon>Pseudomonadati</taxon>
        <taxon>Pseudomonadota</taxon>
        <taxon>Alphaproteobacteria</taxon>
        <taxon>Sphingomonadales</taxon>
        <taxon>Sphingomonadaceae</taxon>
        <taxon>Novosphingobium</taxon>
    </lineage>
</organism>
<feature type="region of interest" description="Disordered" evidence="1">
    <location>
        <begin position="1"/>
        <end position="88"/>
    </location>
</feature>
<evidence type="ECO:0000313" key="2">
    <source>
        <dbReference type="EMBL" id="MBB3941585.1"/>
    </source>
</evidence>
<evidence type="ECO:0000256" key="1">
    <source>
        <dbReference type="SAM" id="MobiDB-lite"/>
    </source>
</evidence>
<sequence length="88" mass="9658">MSGGGELEPQDSRKVVGTKGDPNKTWREEEDSTAKRGEYEPVDSRNVTGQASSTPDRWQNVDRRPPQADGQPADDIDPAIDPDERPPA</sequence>
<gene>
    <name evidence="2" type="ORF">GGR39_003266</name>
</gene>
<proteinExistence type="predicted"/>
<comment type="caution">
    <text evidence="2">The sequence shown here is derived from an EMBL/GenBank/DDBJ whole genome shotgun (WGS) entry which is preliminary data.</text>
</comment>
<feature type="compositionally biased region" description="Acidic residues" evidence="1">
    <location>
        <begin position="72"/>
        <end position="81"/>
    </location>
</feature>
<name>A0A7W6C3Q2_9SPHN</name>
<reference evidence="2 3" key="1">
    <citation type="submission" date="2020-08" db="EMBL/GenBank/DDBJ databases">
        <title>Genomic Encyclopedia of Type Strains, Phase IV (KMG-IV): sequencing the most valuable type-strain genomes for metagenomic binning, comparative biology and taxonomic classification.</title>
        <authorList>
            <person name="Goeker M."/>
        </authorList>
    </citation>
    <scope>NUCLEOTIDE SEQUENCE [LARGE SCALE GENOMIC DNA]</scope>
    <source>
        <strain evidence="2 3">DSM 27568</strain>
    </source>
</reference>
<accession>A0A7W6C3Q2</accession>
<dbReference type="RefSeq" id="WP_183618668.1">
    <property type="nucleotide sequence ID" value="NZ_JACIDY010000011.1"/>
</dbReference>
<feature type="compositionally biased region" description="Basic and acidic residues" evidence="1">
    <location>
        <begin position="21"/>
        <end position="43"/>
    </location>
</feature>
<protein>
    <submittedName>
        <fullName evidence="2">Uncharacterized protein</fullName>
    </submittedName>
</protein>
<dbReference type="AlphaFoldDB" id="A0A7W6C3Q2"/>
<keyword evidence="3" id="KW-1185">Reference proteome</keyword>